<name>A0A6C1B726_9RHOO</name>
<organism evidence="2 3">
    <name type="scientific">Nitrogeniibacter mangrovi</name>
    <dbReference type="NCBI Taxonomy" id="2016596"/>
    <lineage>
        <taxon>Bacteria</taxon>
        <taxon>Pseudomonadati</taxon>
        <taxon>Pseudomonadota</taxon>
        <taxon>Betaproteobacteria</taxon>
        <taxon>Rhodocyclales</taxon>
        <taxon>Zoogloeaceae</taxon>
        <taxon>Nitrogeniibacter</taxon>
    </lineage>
</organism>
<evidence type="ECO:0000256" key="1">
    <source>
        <dbReference type="SAM" id="SignalP"/>
    </source>
</evidence>
<evidence type="ECO:0000313" key="2">
    <source>
        <dbReference type="EMBL" id="QID18625.1"/>
    </source>
</evidence>
<keyword evidence="3" id="KW-1185">Reference proteome</keyword>
<dbReference type="SUPFAM" id="SSF53850">
    <property type="entry name" value="Periplasmic binding protein-like II"/>
    <property type="match status" value="1"/>
</dbReference>
<sequence>MTRRFLLALLCATLMLPALAARAQMRFSVVEDAVLMQISERVLQEAYRQIGLSFELEAYPGARSLRYAEAGFVDGEVARLGGLEKTHPTLLRVPVAINRLEAVAFTRDVQLSVHGWPSLKPYRVGIRRGVPFAERAAKRYGLDSQIADSVEQLFRLLDAGRVDVVVVSRLNGLEALDALGDTGVQALSPPVDSFPLFHYLHARHRDLLPAITAALRKMDGTGRIRQIRETFIAQRFGKHAARATP</sequence>
<feature type="chain" id="PRO_5025498993" evidence="1">
    <location>
        <begin position="21"/>
        <end position="245"/>
    </location>
</feature>
<dbReference type="RefSeq" id="WP_173766455.1">
    <property type="nucleotide sequence ID" value="NZ_CP048836.1"/>
</dbReference>
<protein>
    <submittedName>
        <fullName evidence="2">Transporter substrate-binding domain-containing protein</fullName>
    </submittedName>
</protein>
<reference evidence="2 3" key="1">
    <citation type="submission" date="2020-02" db="EMBL/GenBank/DDBJ databases">
        <title>Nitrogenibacter mangrovi gen. nov., sp. nov. isolated from mangrove sediment, a denitrifying betaproteobacterium.</title>
        <authorList>
            <person name="Liao H."/>
            <person name="Tian Y."/>
        </authorList>
    </citation>
    <scope>NUCLEOTIDE SEQUENCE [LARGE SCALE GENOMIC DNA]</scope>
    <source>
        <strain evidence="2 3">M9-3-2</strain>
    </source>
</reference>
<feature type="signal peptide" evidence="1">
    <location>
        <begin position="1"/>
        <end position="20"/>
    </location>
</feature>
<gene>
    <name evidence="2" type="ORF">G3580_13925</name>
</gene>
<dbReference type="Proteomes" id="UP000501991">
    <property type="component" value="Chromosome"/>
</dbReference>
<dbReference type="EMBL" id="CP048836">
    <property type="protein sequence ID" value="QID18625.1"/>
    <property type="molecule type" value="Genomic_DNA"/>
</dbReference>
<keyword evidence="1" id="KW-0732">Signal</keyword>
<evidence type="ECO:0000313" key="3">
    <source>
        <dbReference type="Proteomes" id="UP000501991"/>
    </source>
</evidence>
<accession>A0A6C1B726</accession>
<proteinExistence type="predicted"/>
<dbReference type="AlphaFoldDB" id="A0A6C1B726"/>
<dbReference type="Gene3D" id="3.40.190.10">
    <property type="entry name" value="Periplasmic binding protein-like II"/>
    <property type="match status" value="2"/>
</dbReference>
<dbReference type="KEGG" id="azq:G3580_13925"/>